<name>A0A920CB10_9BACL</name>
<keyword evidence="1" id="KW-0732">Signal</keyword>
<dbReference type="EMBL" id="BORQ01000002">
    <property type="protein sequence ID" value="GIO30594.1"/>
    <property type="molecule type" value="Genomic_DNA"/>
</dbReference>
<sequence length="58" mass="6309">MPKTWRYKIWGCCLIVWLSGCSAGQSSANSGDGSPVMKDIYNRSVPADVYSKGEITPP</sequence>
<feature type="chain" id="PRO_5038092469" evidence="1">
    <location>
        <begin position="29"/>
        <end position="58"/>
    </location>
</feature>
<protein>
    <submittedName>
        <fullName evidence="2">Uncharacterized protein</fullName>
    </submittedName>
</protein>
<gene>
    <name evidence="2" type="ORF">J2TS6_17350</name>
</gene>
<reference evidence="2" key="1">
    <citation type="submission" date="2021-03" db="EMBL/GenBank/DDBJ databases">
        <title>Antimicrobial resistance genes in bacteria isolated from Japanese honey, and their potential for conferring macrolide and lincosamide resistance in the American foulbrood pathogen Paenibacillus larvae.</title>
        <authorList>
            <person name="Okamoto M."/>
            <person name="Kumagai M."/>
            <person name="Kanamori H."/>
            <person name="Takamatsu D."/>
        </authorList>
    </citation>
    <scope>NUCLEOTIDE SEQUENCE</scope>
    <source>
        <strain evidence="2">J2TS6</strain>
    </source>
</reference>
<dbReference type="AlphaFoldDB" id="A0A920CB10"/>
<dbReference type="Proteomes" id="UP000679779">
    <property type="component" value="Unassembled WGS sequence"/>
</dbReference>
<organism evidence="2 3">
    <name type="scientific">Paenibacillus albilobatus</name>
    <dbReference type="NCBI Taxonomy" id="2716884"/>
    <lineage>
        <taxon>Bacteria</taxon>
        <taxon>Bacillati</taxon>
        <taxon>Bacillota</taxon>
        <taxon>Bacilli</taxon>
        <taxon>Bacillales</taxon>
        <taxon>Paenibacillaceae</taxon>
        <taxon>Paenibacillus</taxon>
    </lineage>
</organism>
<keyword evidence="3" id="KW-1185">Reference proteome</keyword>
<proteinExistence type="predicted"/>
<dbReference type="RefSeq" id="WP_160040810.1">
    <property type="nucleotide sequence ID" value="NZ_BORQ01000002.1"/>
</dbReference>
<accession>A0A920CB10</accession>
<comment type="caution">
    <text evidence="2">The sequence shown here is derived from an EMBL/GenBank/DDBJ whole genome shotgun (WGS) entry which is preliminary data.</text>
</comment>
<evidence type="ECO:0000256" key="1">
    <source>
        <dbReference type="SAM" id="SignalP"/>
    </source>
</evidence>
<evidence type="ECO:0000313" key="3">
    <source>
        <dbReference type="Proteomes" id="UP000679779"/>
    </source>
</evidence>
<feature type="signal peptide" evidence="1">
    <location>
        <begin position="1"/>
        <end position="28"/>
    </location>
</feature>
<dbReference type="PROSITE" id="PS51257">
    <property type="entry name" value="PROKAR_LIPOPROTEIN"/>
    <property type="match status" value="1"/>
</dbReference>
<evidence type="ECO:0000313" key="2">
    <source>
        <dbReference type="EMBL" id="GIO30594.1"/>
    </source>
</evidence>